<evidence type="ECO:0000313" key="8">
    <source>
        <dbReference type="Proteomes" id="UP001318040"/>
    </source>
</evidence>
<accession>A0AAJ7SJ08</accession>
<evidence type="ECO:0000256" key="1">
    <source>
        <dbReference type="ARBA" id="ARBA00006566"/>
    </source>
</evidence>
<feature type="non-terminal residue" evidence="9">
    <location>
        <position position="174"/>
    </location>
</feature>
<dbReference type="GO" id="GO:0005524">
    <property type="term" value="F:ATP binding"/>
    <property type="evidence" value="ECO:0007669"/>
    <property type="project" value="UniProtKB-KW"/>
</dbReference>
<name>A0AAJ7SJ08_PETMA</name>
<dbReference type="RefSeq" id="XP_032800185.1">
    <property type="nucleotide sequence ID" value="XM_032944294.1"/>
</dbReference>
<dbReference type="InterPro" id="IPR000705">
    <property type="entry name" value="Galactokinase"/>
</dbReference>
<feature type="domain" description="Galactokinase N-terminal" evidence="7">
    <location>
        <begin position="19"/>
        <end position="66"/>
    </location>
</feature>
<evidence type="ECO:0000256" key="5">
    <source>
        <dbReference type="ARBA" id="ARBA00022840"/>
    </source>
</evidence>
<dbReference type="Gene3D" id="3.30.230.10">
    <property type="match status" value="1"/>
</dbReference>
<evidence type="ECO:0000256" key="3">
    <source>
        <dbReference type="ARBA" id="ARBA00022741"/>
    </source>
</evidence>
<dbReference type="InterPro" id="IPR019539">
    <property type="entry name" value="GalKase_N"/>
</dbReference>
<keyword evidence="5" id="KW-0067">ATP-binding</keyword>
<dbReference type="AlphaFoldDB" id="A0AAJ7SJ08"/>
<evidence type="ECO:0000259" key="6">
    <source>
        <dbReference type="Pfam" id="PF00288"/>
    </source>
</evidence>
<dbReference type="PRINTS" id="PR00959">
    <property type="entry name" value="MEVGALKINASE"/>
</dbReference>
<keyword evidence="3" id="KW-0547">Nucleotide-binding</keyword>
<dbReference type="PANTHER" id="PTHR10457:SF7">
    <property type="entry name" value="GALACTOKINASE-RELATED"/>
    <property type="match status" value="1"/>
</dbReference>
<dbReference type="PROSITE" id="PS00627">
    <property type="entry name" value="GHMP_KINASES_ATP"/>
    <property type="match status" value="1"/>
</dbReference>
<feature type="domain" description="GHMP kinase N-terminal" evidence="6">
    <location>
        <begin position="110"/>
        <end position="169"/>
    </location>
</feature>
<dbReference type="KEGG" id="pmrn:116937212"/>
<sequence length="174" mass="17790">GVTPPVPDESELVRRALLKFEERFPGVTPSVGSVAPGRVNLMGDHVDYNLGGVLPAALPLVTVMVGGQSGDDLVTVVSMATGIGQSEVSFPVPTPSRPLTPGGEGPHWANYVKGVVQGYPVGPLPGICVVVVSSVPLGSGLSSSAALEVATYCLLQGFCPDPGFSPTQRALLCQ</sequence>
<proteinExistence type="inferred from homology"/>
<dbReference type="InterPro" id="IPR020568">
    <property type="entry name" value="Ribosomal_Su5_D2-typ_SF"/>
</dbReference>
<protein>
    <submittedName>
        <fullName evidence="9">Galactokinase-like</fullName>
    </submittedName>
</protein>
<keyword evidence="2" id="KW-0808">Transferase</keyword>
<gene>
    <name evidence="9" type="primary">LOC116937212</name>
</gene>
<keyword evidence="8" id="KW-1185">Reference proteome</keyword>
<organism evidence="8 9">
    <name type="scientific">Petromyzon marinus</name>
    <name type="common">Sea lamprey</name>
    <dbReference type="NCBI Taxonomy" id="7757"/>
    <lineage>
        <taxon>Eukaryota</taxon>
        <taxon>Metazoa</taxon>
        <taxon>Chordata</taxon>
        <taxon>Craniata</taxon>
        <taxon>Vertebrata</taxon>
        <taxon>Cyclostomata</taxon>
        <taxon>Hyperoartia</taxon>
        <taxon>Petromyzontiformes</taxon>
        <taxon>Petromyzontidae</taxon>
        <taxon>Petromyzon</taxon>
    </lineage>
</organism>
<dbReference type="SUPFAM" id="SSF54211">
    <property type="entry name" value="Ribosomal protein S5 domain 2-like"/>
    <property type="match status" value="1"/>
</dbReference>
<dbReference type="PANTHER" id="PTHR10457">
    <property type="entry name" value="MEVALONATE KINASE/GALACTOKINASE"/>
    <property type="match status" value="1"/>
</dbReference>
<dbReference type="GO" id="GO:0005829">
    <property type="term" value="C:cytosol"/>
    <property type="evidence" value="ECO:0007669"/>
    <property type="project" value="TreeGrafter"/>
</dbReference>
<evidence type="ECO:0000256" key="4">
    <source>
        <dbReference type="ARBA" id="ARBA00022777"/>
    </source>
</evidence>
<dbReference type="PRINTS" id="PR00473">
    <property type="entry name" value="GALCTOKINASE"/>
</dbReference>
<reference evidence="9" key="1">
    <citation type="submission" date="2025-08" db="UniProtKB">
        <authorList>
            <consortium name="RefSeq"/>
        </authorList>
    </citation>
    <scope>IDENTIFICATION</scope>
    <source>
        <tissue evidence="9">Sperm</tissue>
    </source>
</reference>
<dbReference type="InterPro" id="IPR014721">
    <property type="entry name" value="Ribsml_uS5_D2-typ_fold_subgr"/>
</dbReference>
<dbReference type="GO" id="GO:0004335">
    <property type="term" value="F:galactokinase activity"/>
    <property type="evidence" value="ECO:0007669"/>
    <property type="project" value="InterPro"/>
</dbReference>
<evidence type="ECO:0000256" key="2">
    <source>
        <dbReference type="ARBA" id="ARBA00022679"/>
    </source>
</evidence>
<dbReference type="InterPro" id="IPR006204">
    <property type="entry name" value="GHMP_kinase_N_dom"/>
</dbReference>
<keyword evidence="4" id="KW-0418">Kinase</keyword>
<dbReference type="Proteomes" id="UP001318040">
    <property type="component" value="Unplaced"/>
</dbReference>
<dbReference type="Pfam" id="PF00288">
    <property type="entry name" value="GHMP_kinases_N"/>
    <property type="match status" value="1"/>
</dbReference>
<evidence type="ECO:0000313" key="9">
    <source>
        <dbReference type="RefSeq" id="XP_032800185.1"/>
    </source>
</evidence>
<dbReference type="GO" id="GO:0006012">
    <property type="term" value="P:galactose metabolic process"/>
    <property type="evidence" value="ECO:0007669"/>
    <property type="project" value="InterPro"/>
</dbReference>
<evidence type="ECO:0000259" key="7">
    <source>
        <dbReference type="Pfam" id="PF10509"/>
    </source>
</evidence>
<feature type="non-terminal residue" evidence="9">
    <location>
        <position position="1"/>
    </location>
</feature>
<comment type="similarity">
    <text evidence="1">Belongs to the GHMP kinase family. GalK subfamily.</text>
</comment>
<dbReference type="Pfam" id="PF10509">
    <property type="entry name" value="GalKase_gal_bdg"/>
    <property type="match status" value="1"/>
</dbReference>
<dbReference type="InterPro" id="IPR006203">
    <property type="entry name" value="GHMP_knse_ATP-bd_CS"/>
</dbReference>